<feature type="signal peptide" evidence="2">
    <location>
        <begin position="1"/>
        <end position="17"/>
    </location>
</feature>
<evidence type="ECO:0000256" key="1">
    <source>
        <dbReference type="SAM" id="MobiDB-lite"/>
    </source>
</evidence>
<comment type="caution">
    <text evidence="3">The sequence shown here is derived from an EMBL/GenBank/DDBJ whole genome shotgun (WGS) entry which is preliminary data.</text>
</comment>
<dbReference type="EMBL" id="JAFNEN010005477">
    <property type="protein sequence ID" value="KAG8170431.1"/>
    <property type="molecule type" value="Genomic_DNA"/>
</dbReference>
<feature type="chain" id="PRO_5043361235" evidence="2">
    <location>
        <begin position="18"/>
        <end position="324"/>
    </location>
</feature>
<protein>
    <submittedName>
        <fullName evidence="3">Uncharacterized protein</fullName>
    </submittedName>
</protein>
<feature type="region of interest" description="Disordered" evidence="1">
    <location>
        <begin position="94"/>
        <end position="123"/>
    </location>
</feature>
<dbReference type="Proteomes" id="UP000827092">
    <property type="component" value="Unassembled WGS sequence"/>
</dbReference>
<keyword evidence="2" id="KW-0732">Signal</keyword>
<dbReference type="AlphaFoldDB" id="A0AAV6TG17"/>
<sequence>MAHSILLLWCIASTVASQAFIPAARVRRDISDTTQPAELITTESPTDEEKATTIEETLTTFFDAEKDLRIRARKVEESRFLDFFEFEARRDEARRAARTTAEDPRIRATTEETKSTTEGVQANETESAEYTLDKSLMQNLLVFMEAEYKCRQEVTRLLTEETTRMKEILEEFDAKEETRTLAHTEEENRKFFMYLRQKEQMEDFSRAKKEAAKRADIEEYERNAQANYTSEEDREVQVAVGAWKVKMAFAEAARMEEAVLDFQEKMQEQIHASIIEEGMKWEIHQQLRAVLSDILQHQTAKRLAEKDEGNAPTMSTTAVEQTAM</sequence>
<evidence type="ECO:0000313" key="4">
    <source>
        <dbReference type="Proteomes" id="UP000827092"/>
    </source>
</evidence>
<feature type="compositionally biased region" description="Basic and acidic residues" evidence="1">
    <location>
        <begin position="94"/>
        <end position="115"/>
    </location>
</feature>
<evidence type="ECO:0000256" key="2">
    <source>
        <dbReference type="SAM" id="SignalP"/>
    </source>
</evidence>
<name>A0AAV6TG17_9ARAC</name>
<feature type="region of interest" description="Disordered" evidence="1">
    <location>
        <begin position="302"/>
        <end position="324"/>
    </location>
</feature>
<proteinExistence type="predicted"/>
<organism evidence="3 4">
    <name type="scientific">Oedothorax gibbosus</name>
    <dbReference type="NCBI Taxonomy" id="931172"/>
    <lineage>
        <taxon>Eukaryota</taxon>
        <taxon>Metazoa</taxon>
        <taxon>Ecdysozoa</taxon>
        <taxon>Arthropoda</taxon>
        <taxon>Chelicerata</taxon>
        <taxon>Arachnida</taxon>
        <taxon>Araneae</taxon>
        <taxon>Araneomorphae</taxon>
        <taxon>Entelegynae</taxon>
        <taxon>Araneoidea</taxon>
        <taxon>Linyphiidae</taxon>
        <taxon>Erigoninae</taxon>
        <taxon>Oedothorax</taxon>
    </lineage>
</organism>
<accession>A0AAV6TG17</accession>
<evidence type="ECO:0000313" key="3">
    <source>
        <dbReference type="EMBL" id="KAG8170431.1"/>
    </source>
</evidence>
<reference evidence="3 4" key="1">
    <citation type="journal article" date="2022" name="Nat. Ecol. Evol.">
        <title>A masculinizing supergene underlies an exaggerated male reproductive morph in a spider.</title>
        <authorList>
            <person name="Hendrickx F."/>
            <person name="De Corte Z."/>
            <person name="Sonet G."/>
            <person name="Van Belleghem S.M."/>
            <person name="Kostlbacher S."/>
            <person name="Vangestel C."/>
        </authorList>
    </citation>
    <scope>NUCLEOTIDE SEQUENCE [LARGE SCALE GENOMIC DNA]</scope>
    <source>
        <strain evidence="3">W744_W776</strain>
    </source>
</reference>
<gene>
    <name evidence="3" type="ORF">JTE90_015259</name>
</gene>
<keyword evidence="4" id="KW-1185">Reference proteome</keyword>
<feature type="compositionally biased region" description="Polar residues" evidence="1">
    <location>
        <begin position="312"/>
        <end position="324"/>
    </location>
</feature>